<dbReference type="Proteomes" id="UP001165960">
    <property type="component" value="Unassembled WGS sequence"/>
</dbReference>
<sequence>MRVEVTKIYGFGTWRWRLRDQDFCIICQSSFEHSCTVCDLPGEGCPPILGHCRHGYHLHCIEKWLAEKKKDECPTCKQRWEFDFSDISMNSLYGRSLDC</sequence>
<accession>A0ACC2TLE8</accession>
<protein>
    <submittedName>
        <fullName evidence="1">Uncharacterized protein</fullName>
    </submittedName>
</protein>
<name>A0ACC2TLE8_9FUNG</name>
<evidence type="ECO:0000313" key="2">
    <source>
        <dbReference type="Proteomes" id="UP001165960"/>
    </source>
</evidence>
<gene>
    <name evidence="1" type="ORF">DSO57_1037236</name>
</gene>
<organism evidence="1 2">
    <name type="scientific">Entomophthora muscae</name>
    <dbReference type="NCBI Taxonomy" id="34485"/>
    <lineage>
        <taxon>Eukaryota</taxon>
        <taxon>Fungi</taxon>
        <taxon>Fungi incertae sedis</taxon>
        <taxon>Zoopagomycota</taxon>
        <taxon>Entomophthoromycotina</taxon>
        <taxon>Entomophthoromycetes</taxon>
        <taxon>Entomophthorales</taxon>
        <taxon>Entomophthoraceae</taxon>
        <taxon>Entomophthora</taxon>
    </lineage>
</organism>
<keyword evidence="2" id="KW-1185">Reference proteome</keyword>
<proteinExistence type="predicted"/>
<reference evidence="1" key="1">
    <citation type="submission" date="2022-04" db="EMBL/GenBank/DDBJ databases">
        <title>Genome of the entomopathogenic fungus Entomophthora muscae.</title>
        <authorList>
            <person name="Elya C."/>
            <person name="Lovett B.R."/>
            <person name="Lee E."/>
            <person name="Macias A.M."/>
            <person name="Hajek A.E."/>
            <person name="De Bivort B.L."/>
            <person name="Kasson M.T."/>
            <person name="De Fine Licht H.H."/>
            <person name="Stajich J.E."/>
        </authorList>
    </citation>
    <scope>NUCLEOTIDE SEQUENCE</scope>
    <source>
        <strain evidence="1">Berkeley</strain>
    </source>
</reference>
<comment type="caution">
    <text evidence="1">The sequence shown here is derived from an EMBL/GenBank/DDBJ whole genome shotgun (WGS) entry which is preliminary data.</text>
</comment>
<dbReference type="EMBL" id="QTSX02002520">
    <property type="protein sequence ID" value="KAJ9075321.1"/>
    <property type="molecule type" value="Genomic_DNA"/>
</dbReference>
<evidence type="ECO:0000313" key="1">
    <source>
        <dbReference type="EMBL" id="KAJ9075321.1"/>
    </source>
</evidence>